<dbReference type="InterPro" id="IPR011991">
    <property type="entry name" value="ArsR-like_HTH"/>
</dbReference>
<accession>A0A1H6WD30</accession>
<dbReference type="InterPro" id="IPR000835">
    <property type="entry name" value="HTH_MarR-typ"/>
</dbReference>
<dbReference type="Gene3D" id="1.10.10.10">
    <property type="entry name" value="Winged helix-like DNA-binding domain superfamily/Winged helix DNA-binding domain"/>
    <property type="match status" value="1"/>
</dbReference>
<keyword evidence="4" id="KW-1185">Reference proteome</keyword>
<evidence type="ECO:0000259" key="2">
    <source>
        <dbReference type="Pfam" id="PF12802"/>
    </source>
</evidence>
<dbReference type="InterPro" id="IPR036390">
    <property type="entry name" value="WH_DNA-bd_sf"/>
</dbReference>
<dbReference type="GO" id="GO:0006355">
    <property type="term" value="P:regulation of DNA-templated transcription"/>
    <property type="evidence" value="ECO:0007669"/>
    <property type="project" value="InterPro"/>
</dbReference>
<name>A0A1H6WD30_9EURY</name>
<dbReference type="InterPro" id="IPR036388">
    <property type="entry name" value="WH-like_DNA-bd_sf"/>
</dbReference>
<dbReference type="KEGG" id="hae:halTADL_1379"/>
<dbReference type="OrthoDB" id="195563at2157"/>
<protein>
    <submittedName>
        <fullName evidence="3">MarR family protein</fullName>
    </submittedName>
</protein>
<dbReference type="STRING" id="1073996.SAMN05444271_12135"/>
<reference evidence="3 4" key="1">
    <citation type="submission" date="2016-10" db="EMBL/GenBank/DDBJ databases">
        <authorList>
            <person name="de Groot N.N."/>
        </authorList>
    </citation>
    <scope>NUCLEOTIDE SEQUENCE [LARGE SCALE GENOMIC DNA]</scope>
    <source>
        <strain evidence="3 4">DSM 22187</strain>
    </source>
</reference>
<dbReference type="AlphaFoldDB" id="A0A1H6WD30"/>
<dbReference type="EMBL" id="FNYR01000021">
    <property type="protein sequence ID" value="SEJ10432.1"/>
    <property type="molecule type" value="Genomic_DNA"/>
</dbReference>
<sequence>MPVDFEKHTPGSPRIDLSEGTNARRLMEFLLETPSVGYTPAELADQTEIPRGSVGPTLKRLEEAGLVRHKKPYWAAAEDDRLGSAIASFVGVETAASSFGDDWYAENEGWEEDLPDLSAEDE</sequence>
<organism evidence="3 4">
    <name type="scientific">Halohasta litchfieldiae</name>
    <dbReference type="NCBI Taxonomy" id="1073996"/>
    <lineage>
        <taxon>Archaea</taxon>
        <taxon>Methanobacteriati</taxon>
        <taxon>Methanobacteriota</taxon>
        <taxon>Stenosarchaea group</taxon>
        <taxon>Halobacteria</taxon>
        <taxon>Halobacteriales</taxon>
        <taxon>Haloferacaceae</taxon>
        <taxon>Halohasta</taxon>
    </lineage>
</organism>
<dbReference type="Pfam" id="PF12802">
    <property type="entry name" value="MarR_2"/>
    <property type="match status" value="1"/>
</dbReference>
<evidence type="ECO:0000256" key="1">
    <source>
        <dbReference type="SAM" id="MobiDB-lite"/>
    </source>
</evidence>
<dbReference type="SUPFAM" id="SSF46785">
    <property type="entry name" value="Winged helix' DNA-binding domain"/>
    <property type="match status" value="1"/>
</dbReference>
<evidence type="ECO:0000313" key="4">
    <source>
        <dbReference type="Proteomes" id="UP000198888"/>
    </source>
</evidence>
<feature type="domain" description="HTH marR-type" evidence="2">
    <location>
        <begin position="25"/>
        <end position="70"/>
    </location>
</feature>
<feature type="region of interest" description="Disordered" evidence="1">
    <location>
        <begin position="103"/>
        <end position="122"/>
    </location>
</feature>
<dbReference type="CDD" id="cd00090">
    <property type="entry name" value="HTH_ARSR"/>
    <property type="match status" value="1"/>
</dbReference>
<dbReference type="GO" id="GO:0003677">
    <property type="term" value="F:DNA binding"/>
    <property type="evidence" value="ECO:0007669"/>
    <property type="project" value="InterPro"/>
</dbReference>
<accession>A0A2H4Q1F7</accession>
<dbReference type="Proteomes" id="UP000198888">
    <property type="component" value="Unassembled WGS sequence"/>
</dbReference>
<gene>
    <name evidence="3" type="ORF">SAMN05444271_12135</name>
</gene>
<proteinExistence type="predicted"/>
<evidence type="ECO:0000313" key="3">
    <source>
        <dbReference type="EMBL" id="SEJ10432.1"/>
    </source>
</evidence>